<dbReference type="InterPro" id="IPR008492">
    <property type="entry name" value="Rv2714-like"/>
</dbReference>
<gene>
    <name evidence="1" type="ORF">JD82_01643</name>
</gene>
<evidence type="ECO:0000313" key="2">
    <source>
        <dbReference type="Proteomes" id="UP000317303"/>
    </source>
</evidence>
<dbReference type="EMBL" id="VLJV01000001">
    <property type="protein sequence ID" value="TWH19810.1"/>
    <property type="molecule type" value="Genomic_DNA"/>
</dbReference>
<dbReference type="OrthoDB" id="3733464at2"/>
<dbReference type="GO" id="GO:0016874">
    <property type="term" value="F:ligase activity"/>
    <property type="evidence" value="ECO:0007669"/>
    <property type="project" value="UniProtKB-KW"/>
</dbReference>
<organism evidence="1 2">
    <name type="scientific">Prauserella rugosa</name>
    <dbReference type="NCBI Taxonomy" id="43354"/>
    <lineage>
        <taxon>Bacteria</taxon>
        <taxon>Bacillati</taxon>
        <taxon>Actinomycetota</taxon>
        <taxon>Actinomycetes</taxon>
        <taxon>Pseudonocardiales</taxon>
        <taxon>Pseudonocardiaceae</taxon>
        <taxon>Prauserella</taxon>
    </lineage>
</organism>
<dbReference type="RefSeq" id="WP_030533937.1">
    <property type="nucleotide sequence ID" value="NZ_JOIJ01000020.1"/>
</dbReference>
<dbReference type="InterPro" id="IPR019151">
    <property type="entry name" value="Proteasome_assmbl_chaperone_2"/>
</dbReference>
<dbReference type="SUPFAM" id="SSF159659">
    <property type="entry name" value="Cgl1923-like"/>
    <property type="match status" value="1"/>
</dbReference>
<dbReference type="Gene3D" id="3.40.50.10900">
    <property type="entry name" value="PAC-like subunit"/>
    <property type="match status" value="1"/>
</dbReference>
<dbReference type="AlphaFoldDB" id="A0A660C8A6"/>
<keyword evidence="2" id="KW-1185">Reference proteome</keyword>
<dbReference type="PIRSF" id="PIRSF028754">
    <property type="entry name" value="UCP028754"/>
    <property type="match status" value="1"/>
</dbReference>
<protein>
    <submittedName>
        <fullName evidence="1">Putative ATP-grasp superfamily ATP-dependent carboligase</fullName>
    </submittedName>
</protein>
<dbReference type="Gene3D" id="1.10.287.100">
    <property type="match status" value="1"/>
</dbReference>
<dbReference type="Pfam" id="PF09754">
    <property type="entry name" value="PAC2"/>
    <property type="match status" value="1"/>
</dbReference>
<comment type="caution">
    <text evidence="1">The sequence shown here is derived from an EMBL/GenBank/DDBJ whole genome shotgun (WGS) entry which is preliminary data.</text>
</comment>
<evidence type="ECO:0000313" key="1">
    <source>
        <dbReference type="EMBL" id="TWH19810.1"/>
    </source>
</evidence>
<reference evidence="1 2" key="1">
    <citation type="submission" date="2019-07" db="EMBL/GenBank/DDBJ databases">
        <title>R&amp;d 2014.</title>
        <authorList>
            <person name="Klenk H.-P."/>
        </authorList>
    </citation>
    <scope>NUCLEOTIDE SEQUENCE [LARGE SCALE GENOMIC DNA]</scope>
    <source>
        <strain evidence="1 2">DSM 43194</strain>
    </source>
</reference>
<accession>A0A660C8A6</accession>
<keyword evidence="1" id="KW-0436">Ligase</keyword>
<dbReference type="InterPro" id="IPR038389">
    <property type="entry name" value="PSMG2_sf"/>
</dbReference>
<name>A0A660C8A6_9PSEU</name>
<proteinExistence type="predicted"/>
<dbReference type="Proteomes" id="UP000317303">
    <property type="component" value="Unassembled WGS sequence"/>
</dbReference>
<sequence>MADADELYLVDSDVPVLDGAVLLYHLDGYVDAGSAGELLTEHLTEAFDGPVVARFDVDRLIDYRSRRPVMTWDGDSWADYNAPQLTVRLLHDADETPMLLLSGPEPDREWEAFAEAVRRLVERWRVRLSVQFQGIPMAVPHTRTLGVTAHGTRTDLVRQFSPTFNRTQVPGSAEALVEYRLGQAGHDAVGFAAHVPHYLSQSRYPQAALTLVDAVQKVSGLTLPDDALRESARRAEVEINRQVSDSDEAADVVRSLEQQYDAFTSSENNLLVGGEEMPTGDDLADEFERFLAGETGPDQD</sequence>